<dbReference type="Proteomes" id="UP000800093">
    <property type="component" value="Unassembled WGS sequence"/>
</dbReference>
<reference evidence="4" key="1">
    <citation type="journal article" date="2020" name="Stud. Mycol.">
        <title>101 Dothideomycetes genomes: A test case for predicting lifestyles and emergence of pathogens.</title>
        <authorList>
            <person name="Haridas S."/>
            <person name="Albert R."/>
            <person name="Binder M."/>
            <person name="Bloem J."/>
            <person name="LaButti K."/>
            <person name="Salamov A."/>
            <person name="Andreopoulos B."/>
            <person name="Baker S."/>
            <person name="Barry K."/>
            <person name="Bills G."/>
            <person name="Bluhm B."/>
            <person name="Cannon C."/>
            <person name="Castanera R."/>
            <person name="Culley D."/>
            <person name="Daum C."/>
            <person name="Ezra D."/>
            <person name="Gonzalez J."/>
            <person name="Henrissat B."/>
            <person name="Kuo A."/>
            <person name="Liang C."/>
            <person name="Lipzen A."/>
            <person name="Lutzoni F."/>
            <person name="Magnuson J."/>
            <person name="Mondo S."/>
            <person name="Nolan M."/>
            <person name="Ohm R."/>
            <person name="Pangilinan J."/>
            <person name="Park H.-J."/>
            <person name="Ramirez L."/>
            <person name="Alfaro M."/>
            <person name="Sun H."/>
            <person name="Tritt A."/>
            <person name="Yoshinaga Y."/>
            <person name="Zwiers L.-H."/>
            <person name="Turgeon B."/>
            <person name="Goodwin S."/>
            <person name="Spatafora J."/>
            <person name="Crous P."/>
            <person name="Grigoriev I."/>
        </authorList>
    </citation>
    <scope>NUCLEOTIDE SEQUENCE [LARGE SCALE GENOMIC DNA]</scope>
    <source>
        <strain evidence="4">CBS 304.66</strain>
    </source>
</reference>
<dbReference type="PANTHER" id="PTHR12419:SF7">
    <property type="entry name" value="OTU DOMAIN-CONTAINING PROTEIN 3"/>
    <property type="match status" value="1"/>
</dbReference>
<dbReference type="CDD" id="cd22756">
    <property type="entry name" value="OTU_OTUD3-like"/>
    <property type="match status" value="1"/>
</dbReference>
<evidence type="ECO:0000313" key="4">
    <source>
        <dbReference type="Proteomes" id="UP000800093"/>
    </source>
</evidence>
<feature type="region of interest" description="Disordered" evidence="1">
    <location>
        <begin position="198"/>
        <end position="305"/>
    </location>
</feature>
<feature type="compositionally biased region" description="Low complexity" evidence="1">
    <location>
        <begin position="288"/>
        <end position="305"/>
    </location>
</feature>
<gene>
    <name evidence="3" type="ORF">CC78DRAFT_578921</name>
</gene>
<feature type="domain" description="OTU" evidence="2">
    <location>
        <begin position="22"/>
        <end position="193"/>
    </location>
</feature>
<comment type="caution">
    <text evidence="3">The sequence shown here is derived from an EMBL/GenBank/DDBJ whole genome shotgun (WGS) entry which is preliminary data.</text>
</comment>
<dbReference type="Pfam" id="PF02338">
    <property type="entry name" value="OTU"/>
    <property type="match status" value="1"/>
</dbReference>
<feature type="compositionally biased region" description="Low complexity" evidence="1">
    <location>
        <begin position="253"/>
        <end position="262"/>
    </location>
</feature>
<dbReference type="GO" id="GO:0004843">
    <property type="term" value="F:cysteine-type deubiquitinase activity"/>
    <property type="evidence" value="ECO:0007669"/>
    <property type="project" value="TreeGrafter"/>
</dbReference>
<dbReference type="AlphaFoldDB" id="A0A9P4N574"/>
<protein>
    <submittedName>
        <fullName evidence="3">Cysteine proteinase</fullName>
    </submittedName>
</protein>
<accession>A0A9P4N574</accession>
<keyword evidence="4" id="KW-1185">Reference proteome</keyword>
<dbReference type="EMBL" id="ML986603">
    <property type="protein sequence ID" value="KAF2265753.1"/>
    <property type="molecule type" value="Genomic_DNA"/>
</dbReference>
<evidence type="ECO:0000313" key="3">
    <source>
        <dbReference type="EMBL" id="KAF2265753.1"/>
    </source>
</evidence>
<dbReference type="InterPro" id="IPR038765">
    <property type="entry name" value="Papain-like_cys_pep_sf"/>
</dbReference>
<dbReference type="InterPro" id="IPR003323">
    <property type="entry name" value="OTU_dom"/>
</dbReference>
<dbReference type="PROSITE" id="PS50802">
    <property type="entry name" value="OTU"/>
    <property type="match status" value="1"/>
</dbReference>
<dbReference type="GO" id="GO:0016579">
    <property type="term" value="P:protein deubiquitination"/>
    <property type="evidence" value="ECO:0007669"/>
    <property type="project" value="TreeGrafter"/>
</dbReference>
<name>A0A9P4N574_9PLEO</name>
<feature type="compositionally biased region" description="Polar residues" evidence="1">
    <location>
        <begin position="241"/>
        <end position="250"/>
    </location>
</feature>
<dbReference type="PANTHER" id="PTHR12419">
    <property type="entry name" value="OTU DOMAIN CONTAINING PROTEIN"/>
    <property type="match status" value="1"/>
</dbReference>
<dbReference type="InterPro" id="IPR050704">
    <property type="entry name" value="Peptidase_C85-like"/>
</dbReference>
<proteinExistence type="predicted"/>
<dbReference type="Gene3D" id="3.90.70.80">
    <property type="match status" value="1"/>
</dbReference>
<sequence>MARPRKHAAKLPEFPILDANGLYAAPTRGDGNCLFNALSDQLYGHQNEHQALRDATIEHMRANSEFYRQYMTVTPVRRNPKRKVASLAPAVPLDPAFHSADELQRMFDLHLEKMGQPGEWADNMEVVAFASALNVHVRLWQADYHYTFSPRDDAIPTTSPAHLSVDEHDTGKTRPTLNVAYHTWEHYSSVRSLSGPHTGLPKVTIVPHAAPSKKRSSVERDDEDTVFRASKRRSPLPLFDSDSTPECSEASSDESNPSIISSQRSVCSRESELPPTRKIKLVLKLRNPPSITTAPASPVTATSPA</sequence>
<dbReference type="OrthoDB" id="409956at2759"/>
<evidence type="ECO:0000256" key="1">
    <source>
        <dbReference type="SAM" id="MobiDB-lite"/>
    </source>
</evidence>
<evidence type="ECO:0000259" key="2">
    <source>
        <dbReference type="PROSITE" id="PS50802"/>
    </source>
</evidence>
<dbReference type="SUPFAM" id="SSF54001">
    <property type="entry name" value="Cysteine proteinases"/>
    <property type="match status" value="1"/>
</dbReference>
<organism evidence="3 4">
    <name type="scientific">Lojkania enalia</name>
    <dbReference type="NCBI Taxonomy" id="147567"/>
    <lineage>
        <taxon>Eukaryota</taxon>
        <taxon>Fungi</taxon>
        <taxon>Dikarya</taxon>
        <taxon>Ascomycota</taxon>
        <taxon>Pezizomycotina</taxon>
        <taxon>Dothideomycetes</taxon>
        <taxon>Pleosporomycetidae</taxon>
        <taxon>Pleosporales</taxon>
        <taxon>Pleosporales incertae sedis</taxon>
        <taxon>Lojkania</taxon>
    </lineage>
</organism>